<proteinExistence type="predicted"/>
<dbReference type="InterPro" id="IPR036397">
    <property type="entry name" value="RNaseH_sf"/>
</dbReference>
<feature type="non-terminal residue" evidence="1">
    <location>
        <position position="1"/>
    </location>
</feature>
<dbReference type="EMBL" id="KQ435815">
    <property type="protein sequence ID" value="KOX72646.1"/>
    <property type="molecule type" value="Genomic_DNA"/>
</dbReference>
<evidence type="ECO:0000313" key="2">
    <source>
        <dbReference type="Proteomes" id="UP000053105"/>
    </source>
</evidence>
<accession>A0A0M8ZYG0</accession>
<dbReference type="Gene3D" id="3.30.420.10">
    <property type="entry name" value="Ribonuclease H-like superfamily/Ribonuclease H"/>
    <property type="match status" value="1"/>
</dbReference>
<gene>
    <name evidence="1" type="ORF">WN51_02482</name>
</gene>
<sequence>IEFDWDVSPHSSYFPDTTLFDYYLILLLKNFLCIKRFSSINDIKMHLEQYFISKPQKVAL</sequence>
<reference evidence="1 2" key="1">
    <citation type="submission" date="2015-07" db="EMBL/GenBank/DDBJ databases">
        <title>The genome of Melipona quadrifasciata.</title>
        <authorList>
            <person name="Pan H."/>
            <person name="Kapheim K."/>
        </authorList>
    </citation>
    <scope>NUCLEOTIDE SEQUENCE [LARGE SCALE GENOMIC DNA]</scope>
    <source>
        <strain evidence="1">0111107301</strain>
        <tissue evidence="1">Whole body</tissue>
    </source>
</reference>
<evidence type="ECO:0000313" key="1">
    <source>
        <dbReference type="EMBL" id="KOX72646.1"/>
    </source>
</evidence>
<dbReference type="GO" id="GO:0003676">
    <property type="term" value="F:nucleic acid binding"/>
    <property type="evidence" value="ECO:0007669"/>
    <property type="project" value="InterPro"/>
</dbReference>
<evidence type="ECO:0008006" key="3">
    <source>
        <dbReference type="Google" id="ProtNLM"/>
    </source>
</evidence>
<dbReference type="Proteomes" id="UP000053105">
    <property type="component" value="Unassembled WGS sequence"/>
</dbReference>
<dbReference type="AlphaFoldDB" id="A0A0M8ZYG0"/>
<organism evidence="1 2">
    <name type="scientific">Melipona quadrifasciata</name>
    <dbReference type="NCBI Taxonomy" id="166423"/>
    <lineage>
        <taxon>Eukaryota</taxon>
        <taxon>Metazoa</taxon>
        <taxon>Ecdysozoa</taxon>
        <taxon>Arthropoda</taxon>
        <taxon>Hexapoda</taxon>
        <taxon>Insecta</taxon>
        <taxon>Pterygota</taxon>
        <taxon>Neoptera</taxon>
        <taxon>Endopterygota</taxon>
        <taxon>Hymenoptera</taxon>
        <taxon>Apocrita</taxon>
        <taxon>Aculeata</taxon>
        <taxon>Apoidea</taxon>
        <taxon>Anthophila</taxon>
        <taxon>Apidae</taxon>
        <taxon>Melipona</taxon>
    </lineage>
</organism>
<name>A0A0M8ZYG0_9HYME</name>
<keyword evidence="2" id="KW-1185">Reference proteome</keyword>
<protein>
    <recommendedName>
        <fullName evidence="3">Histone-lysine N-methyltransferase SETMAR</fullName>
    </recommendedName>
</protein>